<accession>A0ACC6V0X9</accession>
<gene>
    <name evidence="1" type="ORF">TU35_004480</name>
</gene>
<sequence>MSALDSAAWGRAHWRLFAVISASFLLDGVLFSLVPTVIYLVQNLAQYATAIMAADSAAFLLGALALGRISDAVGRRLGLIISLAIYTAAALAFVAAYWAGSLGLAAATATTALMNFGVGGEMGPAYAALAELSPARHRGKALMMAANFWNIGAAAIAALSLAYAALSSNPRTVVLATFATALALALLVLLARLHLPESPRWLAARGRVVEARRVVASFAGVEEDPPPQPPGVGLSEALRTKPLGLSVLVAVAAAQLATYNIAAYYAPYAPGFPFGESSAPLLIAIANAGASIGAFLLLPVIDRSRRISLAASFAGGLATAAALLATLGLLSAYSAILFVNMIFAEWAWAALSVLESELFPTGVRSSVVGLITASAWALNTALVAVEGLISATPFLIANAAIWAVGLAAAALWHLRGVETAQRTLEELAAK</sequence>
<protein>
    <submittedName>
        <fullName evidence="1">MFS transporter</fullName>
    </submittedName>
</protein>
<organism evidence="1 2">
    <name type="scientific">Thermoproteus sp. AZ2</name>
    <dbReference type="NCBI Taxonomy" id="1609232"/>
    <lineage>
        <taxon>Archaea</taxon>
        <taxon>Thermoproteota</taxon>
        <taxon>Thermoprotei</taxon>
        <taxon>Thermoproteales</taxon>
        <taxon>Thermoproteaceae</taxon>
        <taxon>Thermoproteus</taxon>
    </lineage>
</organism>
<dbReference type="EMBL" id="JZWT02000009">
    <property type="protein sequence ID" value="MFB6490498.1"/>
    <property type="molecule type" value="Genomic_DNA"/>
</dbReference>
<name>A0ACC6V0X9_9CREN</name>
<reference evidence="1" key="1">
    <citation type="submission" date="2024-07" db="EMBL/GenBank/DDBJ databases">
        <title>Metagenome and Metagenome-Assembled Genomes of Archaea from a hot spring from the geothermal field of Los Azufres, Mexico.</title>
        <authorList>
            <person name="Marin-Paredes R."/>
            <person name="Martinez-Romero E."/>
            <person name="Servin-Garciduenas L.E."/>
        </authorList>
    </citation>
    <scope>NUCLEOTIDE SEQUENCE</scope>
</reference>
<comment type="caution">
    <text evidence="1">The sequence shown here is derived from an EMBL/GenBank/DDBJ whole genome shotgun (WGS) entry which is preliminary data.</text>
</comment>
<proteinExistence type="predicted"/>
<dbReference type="Proteomes" id="UP000033636">
    <property type="component" value="Unassembled WGS sequence"/>
</dbReference>
<evidence type="ECO:0000313" key="2">
    <source>
        <dbReference type="Proteomes" id="UP000033636"/>
    </source>
</evidence>
<evidence type="ECO:0000313" key="1">
    <source>
        <dbReference type="EMBL" id="MFB6490498.1"/>
    </source>
</evidence>